<accession>A0ABS2NT85</accession>
<sequence length="377" mass="41059">MNRPLKKKFLLSLILFLIALSFTSMGFALGEEEPLNSYTARGKVLEVTEGSPQQDVAFLETYMVTLEILTGELKGEIFEIEHTLSGSFVYDIEVEPGDKVLLMVEEFPDGLEIYITDFIRDTYVYGVIFAFFALLIIIGKKSGFKTLITLALTGFFIMKVLLPGILKGYDPVLLTIVVSSLITLITIFIIGGINIKGFSAIAGVLGGILAAGLITFIIGTRVKLTGLSAEEATMLMYIPQNIEFDFRQLLFSGIMLGALGAVMDVAMSVSSAMAEIKRVNPTIRGRELIKSGMNVGRDIMGSMANTLILAYAGSTIPLLLLFMAYETSIVKIINLDIIATEIIRAIAGSIGLILTIPITAFTSGFLLERFKGKQVNE</sequence>
<keyword evidence="1" id="KW-1133">Transmembrane helix</keyword>
<protein>
    <submittedName>
        <fullName evidence="2">Membrane protein</fullName>
    </submittedName>
</protein>
<feature type="transmembrane region" description="Helical" evidence="1">
    <location>
        <begin position="146"/>
        <end position="166"/>
    </location>
</feature>
<proteinExistence type="predicted"/>
<keyword evidence="1" id="KW-0472">Membrane</keyword>
<feature type="transmembrane region" description="Helical" evidence="1">
    <location>
        <begin position="198"/>
        <end position="218"/>
    </location>
</feature>
<feature type="transmembrane region" description="Helical" evidence="1">
    <location>
        <begin position="172"/>
        <end position="191"/>
    </location>
</feature>
<keyword evidence="3" id="KW-1185">Reference proteome</keyword>
<feature type="transmembrane region" description="Helical" evidence="1">
    <location>
        <begin position="249"/>
        <end position="269"/>
    </location>
</feature>
<dbReference type="EMBL" id="JAFBEE010000017">
    <property type="protein sequence ID" value="MBM7615789.1"/>
    <property type="molecule type" value="Genomic_DNA"/>
</dbReference>
<dbReference type="PANTHER" id="PTHR41771">
    <property type="entry name" value="MEMBRANE PROTEIN-RELATED"/>
    <property type="match status" value="1"/>
</dbReference>
<gene>
    <name evidence="2" type="ORF">JOC73_002363</name>
</gene>
<comment type="caution">
    <text evidence="2">The sequence shown here is derived from an EMBL/GenBank/DDBJ whole genome shotgun (WGS) entry which is preliminary data.</text>
</comment>
<feature type="transmembrane region" description="Helical" evidence="1">
    <location>
        <begin position="307"/>
        <end position="325"/>
    </location>
</feature>
<organism evidence="2 3">
    <name type="scientific">Alkaliphilus hydrothermalis</name>
    <dbReference type="NCBI Taxonomy" id="1482730"/>
    <lineage>
        <taxon>Bacteria</taxon>
        <taxon>Bacillati</taxon>
        <taxon>Bacillota</taxon>
        <taxon>Clostridia</taxon>
        <taxon>Peptostreptococcales</taxon>
        <taxon>Natronincolaceae</taxon>
        <taxon>Alkaliphilus</taxon>
    </lineage>
</organism>
<reference evidence="2 3" key="1">
    <citation type="submission" date="2021-01" db="EMBL/GenBank/DDBJ databases">
        <title>Genomic Encyclopedia of Type Strains, Phase IV (KMG-IV): sequencing the most valuable type-strain genomes for metagenomic binning, comparative biology and taxonomic classification.</title>
        <authorList>
            <person name="Goeker M."/>
        </authorList>
    </citation>
    <scope>NUCLEOTIDE SEQUENCE [LARGE SCALE GENOMIC DNA]</scope>
    <source>
        <strain evidence="2 3">DSM 25890</strain>
    </source>
</reference>
<dbReference type="PANTHER" id="PTHR41771:SF1">
    <property type="entry name" value="MEMBRANE PROTEIN"/>
    <property type="match status" value="1"/>
</dbReference>
<feature type="transmembrane region" description="Helical" evidence="1">
    <location>
        <begin position="122"/>
        <end position="139"/>
    </location>
</feature>
<dbReference type="Proteomes" id="UP001314796">
    <property type="component" value="Unassembled WGS sequence"/>
</dbReference>
<evidence type="ECO:0000313" key="2">
    <source>
        <dbReference type="EMBL" id="MBM7615789.1"/>
    </source>
</evidence>
<dbReference type="InterPro" id="IPR012507">
    <property type="entry name" value="YibE_F"/>
</dbReference>
<keyword evidence="1" id="KW-0812">Transmembrane</keyword>
<feature type="transmembrane region" description="Helical" evidence="1">
    <location>
        <begin position="345"/>
        <end position="367"/>
    </location>
</feature>
<dbReference type="RefSeq" id="WP_204403388.1">
    <property type="nucleotide sequence ID" value="NZ_JAFBEE010000017.1"/>
</dbReference>
<evidence type="ECO:0000313" key="3">
    <source>
        <dbReference type="Proteomes" id="UP001314796"/>
    </source>
</evidence>
<dbReference type="Pfam" id="PF07907">
    <property type="entry name" value="YibE_F"/>
    <property type="match status" value="1"/>
</dbReference>
<evidence type="ECO:0000256" key="1">
    <source>
        <dbReference type="SAM" id="Phobius"/>
    </source>
</evidence>
<name>A0ABS2NT85_9FIRM</name>